<dbReference type="Gramene" id="CDY16251">
    <property type="protein sequence ID" value="CDY16251"/>
    <property type="gene ID" value="GSBRNA2T00090716001"/>
</dbReference>
<dbReference type="AlphaFoldDB" id="A0A078FT29"/>
<name>A0A078FT29_BRANA</name>
<reference evidence="1 3" key="1">
    <citation type="journal article" date="2014" name="Science">
        <title>Plant genetics. Early allopolyploid evolution in the post-Neolithic Brassica napus oilseed genome.</title>
        <authorList>
            <person name="Chalhoub B."/>
            <person name="Denoeud F."/>
            <person name="Liu S."/>
            <person name="Parkin I.A."/>
            <person name="Tang H."/>
            <person name="Wang X."/>
            <person name="Chiquet J."/>
            <person name="Belcram H."/>
            <person name="Tong C."/>
            <person name="Samans B."/>
            <person name="Correa M."/>
            <person name="Da Silva C."/>
            <person name="Just J."/>
            <person name="Falentin C."/>
            <person name="Koh C.S."/>
            <person name="Le Clainche I."/>
            <person name="Bernard M."/>
            <person name="Bento P."/>
            <person name="Noel B."/>
            <person name="Labadie K."/>
            <person name="Alberti A."/>
            <person name="Charles M."/>
            <person name="Arnaud D."/>
            <person name="Guo H."/>
            <person name="Daviaud C."/>
            <person name="Alamery S."/>
            <person name="Jabbari K."/>
            <person name="Zhao M."/>
            <person name="Edger P.P."/>
            <person name="Chelaifa H."/>
            <person name="Tack D."/>
            <person name="Lassalle G."/>
            <person name="Mestiri I."/>
            <person name="Schnel N."/>
            <person name="Le Paslier M.C."/>
            <person name="Fan G."/>
            <person name="Renault V."/>
            <person name="Bayer P.E."/>
            <person name="Golicz A.A."/>
            <person name="Manoli S."/>
            <person name="Lee T.H."/>
            <person name="Thi V.H."/>
            <person name="Chalabi S."/>
            <person name="Hu Q."/>
            <person name="Fan C."/>
            <person name="Tollenaere R."/>
            <person name="Lu Y."/>
            <person name="Battail C."/>
            <person name="Shen J."/>
            <person name="Sidebottom C.H."/>
            <person name="Wang X."/>
            <person name="Canaguier A."/>
            <person name="Chauveau A."/>
            <person name="Berard A."/>
            <person name="Deniot G."/>
            <person name="Guan M."/>
            <person name="Liu Z."/>
            <person name="Sun F."/>
            <person name="Lim Y.P."/>
            <person name="Lyons E."/>
            <person name="Town C.D."/>
            <person name="Bancroft I."/>
            <person name="Wang X."/>
            <person name="Meng J."/>
            <person name="Ma J."/>
            <person name="Pires J.C."/>
            <person name="King G.J."/>
            <person name="Brunel D."/>
            <person name="Delourme R."/>
            <person name="Renard M."/>
            <person name="Aury J.M."/>
            <person name="Adams K.L."/>
            <person name="Batley J."/>
            <person name="Snowdon R.J."/>
            <person name="Tost J."/>
            <person name="Edwards D."/>
            <person name="Zhou Y."/>
            <person name="Hua W."/>
            <person name="Sharpe A.G."/>
            <person name="Paterson A.H."/>
            <person name="Guan C."/>
            <person name="Wincker P."/>
        </authorList>
    </citation>
    <scope>NUCLEOTIDE SEQUENCE [LARGE SCALE GENOMIC DNA]</scope>
    <source>
        <strain evidence="3">cv. Darmor-bzh</strain>
    </source>
</reference>
<dbReference type="Gramene" id="CDY67822">
    <property type="protein sequence ID" value="CDY67822"/>
    <property type="gene ID" value="GSBRNA2T00066904001"/>
</dbReference>
<dbReference type="EMBL" id="LK032061">
    <property type="protein sequence ID" value="CDY16251.1"/>
    <property type="molecule type" value="Genomic_DNA"/>
</dbReference>
<organism evidence="1 3">
    <name type="scientific">Brassica napus</name>
    <name type="common">Rape</name>
    <dbReference type="NCBI Taxonomy" id="3708"/>
    <lineage>
        <taxon>Eukaryota</taxon>
        <taxon>Viridiplantae</taxon>
        <taxon>Streptophyta</taxon>
        <taxon>Embryophyta</taxon>
        <taxon>Tracheophyta</taxon>
        <taxon>Spermatophyta</taxon>
        <taxon>Magnoliopsida</taxon>
        <taxon>eudicotyledons</taxon>
        <taxon>Gunneridae</taxon>
        <taxon>Pentapetalae</taxon>
        <taxon>rosids</taxon>
        <taxon>malvids</taxon>
        <taxon>Brassicales</taxon>
        <taxon>Brassicaceae</taxon>
        <taxon>Brassiceae</taxon>
        <taxon>Brassica</taxon>
    </lineage>
</organism>
<keyword evidence="3" id="KW-1185">Reference proteome</keyword>
<gene>
    <name evidence="1" type="primary">BnaA09g29850D</name>
    <name evidence="2" type="synonym">BnaAnng25270D</name>
    <name evidence="2" type="ORF">GSBRNA2T00066904001</name>
    <name evidence="1" type="ORF">GSBRNA2T00090716001</name>
</gene>
<dbReference type="EMBL" id="LK036545">
    <property type="protein sequence ID" value="CDY67822.1"/>
    <property type="molecule type" value="Genomic_DNA"/>
</dbReference>
<dbReference type="Proteomes" id="UP000028999">
    <property type="component" value="Unassembled WGS sequence"/>
</dbReference>
<evidence type="ECO:0000313" key="3">
    <source>
        <dbReference type="Proteomes" id="UP000028999"/>
    </source>
</evidence>
<dbReference type="PaxDb" id="3708-A0A078FT29"/>
<evidence type="ECO:0000313" key="1">
    <source>
        <dbReference type="EMBL" id="CDY16251.1"/>
    </source>
</evidence>
<sequence length="21" mass="2439">MLTLESMPEDIRLLIVYITST</sequence>
<proteinExistence type="predicted"/>
<evidence type="ECO:0000313" key="2">
    <source>
        <dbReference type="EMBL" id="CDY67822.1"/>
    </source>
</evidence>
<reference evidence="1" key="2">
    <citation type="submission" date="2014-06" db="EMBL/GenBank/DDBJ databases">
        <authorList>
            <person name="Genoscope - CEA"/>
        </authorList>
    </citation>
    <scope>NUCLEOTIDE SEQUENCE</scope>
</reference>
<accession>A0A078FT29</accession>
<protein>
    <submittedName>
        <fullName evidence="1">BnaA09g29850D protein</fullName>
    </submittedName>
    <submittedName>
        <fullName evidence="2">BnaAnng25270D protein</fullName>
    </submittedName>
</protein>